<organism evidence="4 5">
    <name type="scientific">Geomicrobium sediminis</name>
    <dbReference type="NCBI Taxonomy" id="1347788"/>
    <lineage>
        <taxon>Bacteria</taxon>
        <taxon>Bacillati</taxon>
        <taxon>Bacillota</taxon>
        <taxon>Bacilli</taxon>
        <taxon>Bacillales</taxon>
        <taxon>Geomicrobium</taxon>
    </lineage>
</organism>
<dbReference type="EC" id="3.1.4.-" evidence="2"/>
<evidence type="ECO:0000256" key="2">
    <source>
        <dbReference type="RuleBase" id="RU362039"/>
    </source>
</evidence>
<dbReference type="PANTHER" id="PTHR11124">
    <property type="entry name" value="VACUOLAR SORTING PROTEIN VPS29"/>
    <property type="match status" value="1"/>
</dbReference>
<name>A0ABS2P8V8_9BACL</name>
<comment type="similarity">
    <text evidence="1 2">Belongs to the metallophosphoesterase superfamily. YfcE family.</text>
</comment>
<dbReference type="RefSeq" id="WP_204695826.1">
    <property type="nucleotide sequence ID" value="NZ_JAFBEC010000002.1"/>
</dbReference>
<keyword evidence="2" id="KW-0479">Metal-binding</keyword>
<dbReference type="InterPro" id="IPR029052">
    <property type="entry name" value="Metallo-depent_PP-like"/>
</dbReference>
<comment type="cofactor">
    <cofactor evidence="2">
        <name>a divalent metal cation</name>
        <dbReference type="ChEBI" id="CHEBI:60240"/>
    </cofactor>
</comment>
<dbReference type="InterPro" id="IPR000979">
    <property type="entry name" value="Phosphodiesterase_MJ0936/Vps29"/>
</dbReference>
<proteinExistence type="inferred from homology"/>
<sequence>MKRLLVMSDTHRDRQWLEAVVERHQSDVDAVFHCGDSELDTDDPLLEGITIVRGNTDFEIDFPSFQMTTIDNLTIWQTHGHLLHVTRDDQQALQAAAKEKGADLVLYGHTHIPNVDHIDEKMHIVNPGSLLMPRGGYEPTYCIITIEESKVKAIDYYNRNTGERNESLSV</sequence>
<protein>
    <recommendedName>
        <fullName evidence="2">Phosphoesterase</fullName>
        <ecNumber evidence="2">3.1.4.-</ecNumber>
    </recommendedName>
</protein>
<dbReference type="SUPFAM" id="SSF56300">
    <property type="entry name" value="Metallo-dependent phosphatases"/>
    <property type="match status" value="1"/>
</dbReference>
<accession>A0ABS2P8V8</accession>
<evidence type="ECO:0000313" key="4">
    <source>
        <dbReference type="EMBL" id="MBM7631752.1"/>
    </source>
</evidence>
<dbReference type="InterPro" id="IPR041802">
    <property type="entry name" value="MPP_YfcE"/>
</dbReference>
<dbReference type="EMBL" id="JAFBEC010000002">
    <property type="protein sequence ID" value="MBM7631752.1"/>
    <property type="molecule type" value="Genomic_DNA"/>
</dbReference>
<reference evidence="4 5" key="1">
    <citation type="submission" date="2021-01" db="EMBL/GenBank/DDBJ databases">
        <title>Genomic Encyclopedia of Type Strains, Phase IV (KMG-IV): sequencing the most valuable type-strain genomes for metagenomic binning, comparative biology and taxonomic classification.</title>
        <authorList>
            <person name="Goeker M."/>
        </authorList>
    </citation>
    <scope>NUCLEOTIDE SEQUENCE [LARGE SCALE GENOMIC DNA]</scope>
    <source>
        <strain evidence="4 5">DSM 25540</strain>
    </source>
</reference>
<feature type="domain" description="Calcineurin-like phosphoesterase" evidence="3">
    <location>
        <begin position="3"/>
        <end position="148"/>
    </location>
</feature>
<dbReference type="Proteomes" id="UP000741863">
    <property type="component" value="Unassembled WGS sequence"/>
</dbReference>
<evidence type="ECO:0000259" key="3">
    <source>
        <dbReference type="Pfam" id="PF12850"/>
    </source>
</evidence>
<dbReference type="InterPro" id="IPR024654">
    <property type="entry name" value="Calcineurin-like_PHP_lpxH"/>
</dbReference>
<keyword evidence="5" id="KW-1185">Reference proteome</keyword>
<dbReference type="CDD" id="cd00841">
    <property type="entry name" value="MPP_YfcE"/>
    <property type="match status" value="1"/>
</dbReference>
<comment type="caution">
    <text evidence="4">The sequence shown here is derived from an EMBL/GenBank/DDBJ whole genome shotgun (WGS) entry which is preliminary data.</text>
</comment>
<dbReference type="Pfam" id="PF12850">
    <property type="entry name" value="Metallophos_2"/>
    <property type="match status" value="1"/>
</dbReference>
<dbReference type="Gene3D" id="3.60.21.10">
    <property type="match status" value="1"/>
</dbReference>
<dbReference type="NCBIfam" id="TIGR00040">
    <property type="entry name" value="yfcE"/>
    <property type="match status" value="1"/>
</dbReference>
<gene>
    <name evidence="4" type="ORF">JOD17_000844</name>
</gene>
<evidence type="ECO:0000313" key="5">
    <source>
        <dbReference type="Proteomes" id="UP000741863"/>
    </source>
</evidence>
<evidence type="ECO:0000256" key="1">
    <source>
        <dbReference type="ARBA" id="ARBA00008950"/>
    </source>
</evidence>